<dbReference type="KEGG" id="madi:A7U43_06865"/>
<proteinExistence type="predicted"/>
<dbReference type="Proteomes" id="UP000077143">
    <property type="component" value="Chromosome"/>
</dbReference>
<evidence type="ECO:0000313" key="2">
    <source>
        <dbReference type="Proteomes" id="UP000077143"/>
    </source>
</evidence>
<accession>A0A172UJN8</accession>
<organism evidence="1 2">
    <name type="scientific">Mycobacterium adipatum</name>
    <dbReference type="NCBI Taxonomy" id="1682113"/>
    <lineage>
        <taxon>Bacteria</taxon>
        <taxon>Bacillati</taxon>
        <taxon>Actinomycetota</taxon>
        <taxon>Actinomycetes</taxon>
        <taxon>Mycobacteriales</taxon>
        <taxon>Mycobacteriaceae</taxon>
        <taxon>Mycobacterium</taxon>
    </lineage>
</organism>
<dbReference type="AlphaFoldDB" id="A0A172UJN8"/>
<reference evidence="1 2" key="1">
    <citation type="submission" date="2016-05" db="EMBL/GenBank/DDBJ databases">
        <title>Complete genome sequence of a phthalic acid esters degrading Mycobacterium sp. YC-RL4.</title>
        <authorList>
            <person name="Ren L."/>
            <person name="Fan S."/>
            <person name="Ruth N."/>
            <person name="Jia Y."/>
            <person name="Wang J."/>
            <person name="Qiao C."/>
        </authorList>
    </citation>
    <scope>NUCLEOTIDE SEQUENCE [LARGE SCALE GENOMIC DNA]</scope>
    <source>
        <strain evidence="1 2">YC-RL4</strain>
    </source>
</reference>
<sequence>MIARVLAGALAATAVSGCQLVGPDPEATSLPAVFGARMTDGKLALSTGTPCDEVSRVVVLFTPDAGRLTLAPVRGTARFDQLTVGGPYDGLQVTEPLPAGFDWRTAEEVTLIVTAPEGSGSTPTRISEIVEGSPRHDPDTFYFAGIGWLDAQQVAERNRRSLLTICTTDPAKQ</sequence>
<dbReference type="EMBL" id="CP015596">
    <property type="protein sequence ID" value="ANE79080.1"/>
    <property type="molecule type" value="Genomic_DNA"/>
</dbReference>
<dbReference type="OrthoDB" id="4545136at2"/>
<evidence type="ECO:0008006" key="3">
    <source>
        <dbReference type="Google" id="ProtNLM"/>
    </source>
</evidence>
<evidence type="ECO:0000313" key="1">
    <source>
        <dbReference type="EMBL" id="ANE79080.1"/>
    </source>
</evidence>
<protein>
    <recommendedName>
        <fullName evidence="3">Lipoprotein</fullName>
    </recommendedName>
</protein>
<dbReference type="RefSeq" id="WP_067992669.1">
    <property type="nucleotide sequence ID" value="NZ_CP015596.1"/>
</dbReference>
<keyword evidence="2" id="KW-1185">Reference proteome</keyword>
<name>A0A172UJN8_9MYCO</name>
<dbReference type="PROSITE" id="PS51257">
    <property type="entry name" value="PROKAR_LIPOPROTEIN"/>
    <property type="match status" value="1"/>
</dbReference>
<gene>
    <name evidence="1" type="ORF">A7U43_06865</name>
</gene>